<accession>A0A5B8ULI0</accession>
<dbReference type="OrthoDB" id="1202013at2"/>
<proteinExistence type="predicted"/>
<dbReference type="KEGG" id="fgg:FSB75_16440"/>
<dbReference type="Proteomes" id="UP000321204">
    <property type="component" value="Chromosome"/>
</dbReference>
<protein>
    <submittedName>
        <fullName evidence="1">Uncharacterized protein</fullName>
    </submittedName>
</protein>
<sequence>MKIFLLLFAFLQSFLAPFCKEKKLGCADVRNGTFHIYPANGKEHYLIIRKDTLQTETNLRAGTTSYWRVKWISNCTNTTQYISGGKIESKEQEAFYRKSTATFTILQVTKNYYVFSGSLSTPKGKMYTYTDTAWLHKK</sequence>
<dbReference type="EMBL" id="CP042433">
    <property type="protein sequence ID" value="QEC57423.1"/>
    <property type="molecule type" value="Genomic_DNA"/>
</dbReference>
<evidence type="ECO:0000313" key="1">
    <source>
        <dbReference type="EMBL" id="QEC57423.1"/>
    </source>
</evidence>
<reference evidence="1 2" key="1">
    <citation type="journal article" date="2015" name="Int. J. Syst. Evol. Microbiol.">
        <title>Flavisolibacter ginsenosidimutans sp. nov., with ginsenoside-converting activity isolated from soil used for cultivating ginseng.</title>
        <authorList>
            <person name="Zhao Y."/>
            <person name="Liu Q."/>
            <person name="Kang M.S."/>
            <person name="Jin F."/>
            <person name="Yu H."/>
            <person name="Im W.T."/>
        </authorList>
    </citation>
    <scope>NUCLEOTIDE SEQUENCE [LARGE SCALE GENOMIC DNA]</scope>
    <source>
        <strain evidence="1 2">Gsoil 636</strain>
    </source>
</reference>
<organism evidence="1 2">
    <name type="scientific">Flavisolibacter ginsenosidimutans</name>
    <dbReference type="NCBI Taxonomy" id="661481"/>
    <lineage>
        <taxon>Bacteria</taxon>
        <taxon>Pseudomonadati</taxon>
        <taxon>Bacteroidota</taxon>
        <taxon>Chitinophagia</taxon>
        <taxon>Chitinophagales</taxon>
        <taxon>Chitinophagaceae</taxon>
        <taxon>Flavisolibacter</taxon>
    </lineage>
</organism>
<name>A0A5B8ULI0_9BACT</name>
<keyword evidence="2" id="KW-1185">Reference proteome</keyword>
<evidence type="ECO:0000313" key="2">
    <source>
        <dbReference type="Proteomes" id="UP000321204"/>
    </source>
</evidence>
<dbReference type="AlphaFoldDB" id="A0A5B8ULI0"/>
<dbReference type="RefSeq" id="WP_146789719.1">
    <property type="nucleotide sequence ID" value="NZ_BAABIO010000003.1"/>
</dbReference>
<gene>
    <name evidence="1" type="ORF">FSB75_16440</name>
</gene>